<dbReference type="AlphaFoldDB" id="A0A4R3R9J3"/>
<keyword evidence="2" id="KW-1185">Reference proteome</keyword>
<protein>
    <submittedName>
        <fullName evidence="1">Uncharacterized protein</fullName>
    </submittedName>
</protein>
<reference evidence="1 2" key="1">
    <citation type="submission" date="2019-03" db="EMBL/GenBank/DDBJ databases">
        <title>Genomic Encyclopedia of Type Strains, Phase IV (KMG-V): Genome sequencing to study the core and pangenomes of soil and plant-associated prokaryotes.</title>
        <authorList>
            <person name="Whitman W."/>
        </authorList>
    </citation>
    <scope>NUCLEOTIDE SEQUENCE [LARGE SCALE GENOMIC DNA]</scope>
    <source>
        <strain evidence="1 2">Gr42</strain>
    </source>
</reference>
<dbReference type="Proteomes" id="UP000295547">
    <property type="component" value="Unassembled WGS sequence"/>
</dbReference>
<dbReference type="EMBL" id="SMBJ01000001">
    <property type="protein sequence ID" value="TCU30837.1"/>
    <property type="molecule type" value="Genomic_DNA"/>
</dbReference>
<accession>A0A4R3R9J3</accession>
<organism evidence="1 2">
    <name type="scientific">Rhizobium azibense</name>
    <dbReference type="NCBI Taxonomy" id="1136135"/>
    <lineage>
        <taxon>Bacteria</taxon>
        <taxon>Pseudomonadati</taxon>
        <taxon>Pseudomonadota</taxon>
        <taxon>Alphaproteobacteria</taxon>
        <taxon>Hyphomicrobiales</taxon>
        <taxon>Rhizobiaceae</taxon>
        <taxon>Rhizobium/Agrobacterium group</taxon>
        <taxon>Rhizobium</taxon>
    </lineage>
</organism>
<name>A0A4R3R9J3_9HYPH</name>
<evidence type="ECO:0000313" key="2">
    <source>
        <dbReference type="Proteomes" id="UP000295547"/>
    </source>
</evidence>
<proteinExistence type="predicted"/>
<comment type="caution">
    <text evidence="1">The sequence shown here is derived from an EMBL/GenBank/DDBJ whole genome shotgun (WGS) entry which is preliminary data.</text>
</comment>
<gene>
    <name evidence="1" type="ORF">EV130_101412</name>
</gene>
<evidence type="ECO:0000313" key="1">
    <source>
        <dbReference type="EMBL" id="TCU30837.1"/>
    </source>
</evidence>
<sequence length="38" mass="3995">MGRAVSMEHIIIQEAASSSYSGKSISREAKISIASLNA</sequence>